<name>A0A7H8R5K1_TALRU</name>
<feature type="transmembrane region" description="Helical" evidence="2">
    <location>
        <begin position="187"/>
        <end position="215"/>
    </location>
</feature>
<keyword evidence="2" id="KW-0472">Membrane</keyword>
<feature type="transmembrane region" description="Helical" evidence="2">
    <location>
        <begin position="577"/>
        <end position="596"/>
    </location>
</feature>
<reference evidence="4" key="1">
    <citation type="submission" date="2020-06" db="EMBL/GenBank/DDBJ databases">
        <title>A chromosome-scale genome assembly of Talaromyces rugulosus W13939.</title>
        <authorList>
            <person name="Wang B."/>
            <person name="Guo L."/>
            <person name="Ye K."/>
            <person name="Wang L."/>
        </authorList>
    </citation>
    <scope>NUCLEOTIDE SEQUENCE [LARGE SCALE GENOMIC DNA]</scope>
    <source>
        <strain evidence="4">W13939</strain>
    </source>
</reference>
<feature type="transmembrane region" description="Helical" evidence="2">
    <location>
        <begin position="515"/>
        <end position="531"/>
    </location>
</feature>
<evidence type="ECO:0000313" key="3">
    <source>
        <dbReference type="EMBL" id="QKX60961.1"/>
    </source>
</evidence>
<dbReference type="Pfam" id="PF13641">
    <property type="entry name" value="Glyco_tranf_2_3"/>
    <property type="match status" value="1"/>
</dbReference>
<keyword evidence="4" id="KW-1185">Reference proteome</keyword>
<gene>
    <name evidence="3" type="ORF">TRUGW13939_08107</name>
</gene>
<dbReference type="OrthoDB" id="2590398at2759"/>
<feature type="region of interest" description="Disordered" evidence="1">
    <location>
        <begin position="62"/>
        <end position="131"/>
    </location>
</feature>
<keyword evidence="2" id="KW-0812">Transmembrane</keyword>
<dbReference type="RefSeq" id="XP_035347136.1">
    <property type="nucleotide sequence ID" value="XM_035491243.1"/>
</dbReference>
<feature type="compositionally biased region" description="Low complexity" evidence="1">
    <location>
        <begin position="84"/>
        <end position="109"/>
    </location>
</feature>
<dbReference type="KEGG" id="trg:TRUGW13939_08107"/>
<feature type="region of interest" description="Disordered" evidence="1">
    <location>
        <begin position="696"/>
        <end position="767"/>
    </location>
</feature>
<proteinExistence type="predicted"/>
<feature type="transmembrane region" description="Helical" evidence="2">
    <location>
        <begin position="616"/>
        <end position="634"/>
    </location>
</feature>
<dbReference type="AlphaFoldDB" id="A0A7H8R5K1"/>
<feature type="compositionally biased region" description="Low complexity" evidence="1">
    <location>
        <begin position="752"/>
        <end position="767"/>
    </location>
</feature>
<protein>
    <submittedName>
        <fullName evidence="3">Uncharacterized protein</fullName>
    </submittedName>
</protein>
<feature type="compositionally biased region" description="Basic and acidic residues" evidence="1">
    <location>
        <begin position="708"/>
        <end position="717"/>
    </location>
</feature>
<dbReference type="SUPFAM" id="SSF53448">
    <property type="entry name" value="Nucleotide-diphospho-sugar transferases"/>
    <property type="match status" value="1"/>
</dbReference>
<evidence type="ECO:0000256" key="2">
    <source>
        <dbReference type="SAM" id="Phobius"/>
    </source>
</evidence>
<accession>A0A7H8R5K1</accession>
<keyword evidence="2" id="KW-1133">Transmembrane helix</keyword>
<organism evidence="3 4">
    <name type="scientific">Talaromyces rugulosus</name>
    <name type="common">Penicillium rugulosum</name>
    <dbReference type="NCBI Taxonomy" id="121627"/>
    <lineage>
        <taxon>Eukaryota</taxon>
        <taxon>Fungi</taxon>
        <taxon>Dikarya</taxon>
        <taxon>Ascomycota</taxon>
        <taxon>Pezizomycotina</taxon>
        <taxon>Eurotiomycetes</taxon>
        <taxon>Eurotiomycetidae</taxon>
        <taxon>Eurotiales</taxon>
        <taxon>Trichocomaceae</taxon>
        <taxon>Talaromyces</taxon>
        <taxon>Talaromyces sect. Islandici</taxon>
    </lineage>
</organism>
<dbReference type="GeneID" id="55995596"/>
<dbReference type="Gene3D" id="3.90.550.10">
    <property type="entry name" value="Spore Coat Polysaccharide Biosynthesis Protein SpsA, Chain A"/>
    <property type="match status" value="1"/>
</dbReference>
<dbReference type="EMBL" id="CP055901">
    <property type="protein sequence ID" value="QKX60961.1"/>
    <property type="molecule type" value="Genomic_DNA"/>
</dbReference>
<dbReference type="InterPro" id="IPR029044">
    <property type="entry name" value="Nucleotide-diphossugar_trans"/>
</dbReference>
<dbReference type="Proteomes" id="UP000509510">
    <property type="component" value="Chromosome IV"/>
</dbReference>
<evidence type="ECO:0000313" key="4">
    <source>
        <dbReference type="Proteomes" id="UP000509510"/>
    </source>
</evidence>
<sequence length="767" mass="86857">MMHRPRGNSVVEDIVVPSHLLATAAAHRNWEPSQWESALPQSGPVSRALFAEARANTLNRSLSLNGLNDGRVSRPQQTYRPRSRSIPSIIPERQSLSSTSSPSVSRNLSPEPRSPHVHFTRSTAASPSPSPLFESFDSLIQSNSENQKEVTGIPQRSLSQRLVNRRTSVYNLYEEAKVRGAGLQRKYWVQVLFECTVYVILLAFIYLVLVGLPLWNGAVYWLYWVVKNKFVIEGGWAIVLGLSTLYAYLPLLILFEKDPPAPNAVDDEIDVEANKLRDRVENTALMIPCYKSASIIGPTLEAALKIFPAQNIYVIANGNSATPLDDTEDVCRPYGVNHIWSPVGSKIIAQFVGCYATKKFENVLLIDDDCLLPANFPVVSDRLVGRVKCIGYTIKSVGPNSSKGTFCQQAQDLEYKISGIQRALAGKIGSATFPHGAISLWNREFLQQTFHDHPGFTVSEDWFFGDSCRRLGGRIDMCTSVFVETETPSAVFFSSGGSRGGFGEMTIFKQRFMRWNFFFVNGMYYNMKYIIKSWKLGWWELGAKIFVWQEVYETLLYLLTPFILPMSFMARPAFSGFMLGITIAVYLLNVLIFNEIHLRLKRERVSLAVLLFYYTPYKMVLTFINVASCYWSVYKYARYFAKRHPKVIEDAKAIEVVLRLEEQQKNTTERNNTLGRTLTITKVEARRNATASIYENFEDPDPQFSDYVGKEENEKAESAPAIQVTPAHSFHSVNESYSPYQHEEDDYQQPGSFSSSQRSSYYSTRSA</sequence>
<feature type="transmembrane region" description="Helical" evidence="2">
    <location>
        <begin position="235"/>
        <end position="255"/>
    </location>
</feature>
<evidence type="ECO:0000256" key="1">
    <source>
        <dbReference type="SAM" id="MobiDB-lite"/>
    </source>
</evidence>
<feature type="transmembrane region" description="Helical" evidence="2">
    <location>
        <begin position="551"/>
        <end position="570"/>
    </location>
</feature>